<dbReference type="STRING" id="1399147.P618_200915"/>
<evidence type="ECO:0000313" key="3">
    <source>
        <dbReference type="Proteomes" id="UP000019112"/>
    </source>
</evidence>
<reference evidence="2 3" key="1">
    <citation type="journal article" date="2014" name="FEMS Microbiol. Lett.">
        <title>Draft genome sequences of three Holospora species (Holospora obtusa, Holospora undulata, and Holospora elegans), endonuclear symbiotic bacteria of the ciliate Paramecium caudatum.</title>
        <authorList>
            <person name="Dohra H."/>
            <person name="Tanaka K."/>
            <person name="Suzuki T."/>
            <person name="Fujishima M."/>
            <person name="Suzuki H."/>
        </authorList>
    </citation>
    <scope>NUCLEOTIDE SEQUENCE [LARGE SCALE GENOMIC DNA]</scope>
    <source>
        <strain evidence="2 3">F1</strain>
    </source>
</reference>
<dbReference type="EMBL" id="AWTR02000076">
    <property type="protein sequence ID" value="ETZ06913.1"/>
    <property type="molecule type" value="Genomic_DNA"/>
</dbReference>
<organism evidence="2 3">
    <name type="scientific">Holospora obtusa F1</name>
    <dbReference type="NCBI Taxonomy" id="1399147"/>
    <lineage>
        <taxon>Bacteria</taxon>
        <taxon>Pseudomonadati</taxon>
        <taxon>Pseudomonadota</taxon>
        <taxon>Alphaproteobacteria</taxon>
        <taxon>Holosporales</taxon>
        <taxon>Holosporaceae</taxon>
        <taxon>Holospora</taxon>
    </lineage>
</organism>
<dbReference type="OrthoDB" id="8478716at2"/>
<gene>
    <name evidence="2" type="ORF">P618_200915</name>
</gene>
<accession>W6TD83</accession>
<dbReference type="Proteomes" id="UP000019112">
    <property type="component" value="Unassembled WGS sequence"/>
</dbReference>
<dbReference type="AlphaFoldDB" id="W6TD83"/>
<dbReference type="RefSeq" id="WP_021827701.1">
    <property type="nucleotide sequence ID" value="NZ_AWTR02000076.1"/>
</dbReference>
<keyword evidence="1" id="KW-0472">Membrane</keyword>
<name>W6TD83_HOLOB</name>
<feature type="transmembrane region" description="Helical" evidence="1">
    <location>
        <begin position="20"/>
        <end position="42"/>
    </location>
</feature>
<proteinExistence type="predicted"/>
<keyword evidence="1" id="KW-1133">Transmembrane helix</keyword>
<protein>
    <submittedName>
        <fullName evidence="2">Uncharacterized protein</fullName>
    </submittedName>
</protein>
<evidence type="ECO:0000313" key="2">
    <source>
        <dbReference type="EMBL" id="ETZ06913.1"/>
    </source>
</evidence>
<sequence length="212" mass="23600">MKRFTFFLKCFLSQRQKGFILWEIVIGLAVFGVIAGVGMKMWKIVDQGKFVRTCEHIQSIVTQLRHYRCIHGVLPEEHALSENALSKASHHVWSSLAQDHWIDGVGASMLRQDQVYPKNALGGGAGLIRSRLNERAGVWLVIAKETQEGLNGGVFTPKEAERLAHTWGDGTPNSGDFFAKEGEGFLEGSCVEQSKFSKNSQRSCVVYVFVAD</sequence>
<evidence type="ECO:0000256" key="1">
    <source>
        <dbReference type="SAM" id="Phobius"/>
    </source>
</evidence>
<comment type="caution">
    <text evidence="2">The sequence shown here is derived from an EMBL/GenBank/DDBJ whole genome shotgun (WGS) entry which is preliminary data.</text>
</comment>
<keyword evidence="3" id="KW-1185">Reference proteome</keyword>
<keyword evidence="1" id="KW-0812">Transmembrane</keyword>